<dbReference type="InterPro" id="IPR017853">
    <property type="entry name" value="GH"/>
</dbReference>
<evidence type="ECO:0000256" key="2">
    <source>
        <dbReference type="ARBA" id="ARBA00022801"/>
    </source>
</evidence>
<evidence type="ECO:0000256" key="4">
    <source>
        <dbReference type="RuleBase" id="RU000489"/>
    </source>
</evidence>
<dbReference type="GO" id="GO:0008843">
    <property type="term" value="F:endochitinase activity"/>
    <property type="evidence" value="ECO:0007669"/>
    <property type="project" value="UniProtKB-EC"/>
</dbReference>
<dbReference type="EMBL" id="NWTK01000016">
    <property type="protein sequence ID" value="PKR50522.1"/>
    <property type="molecule type" value="Genomic_DNA"/>
</dbReference>
<comment type="similarity">
    <text evidence="5">Belongs to the glycosyl hydrolase 18 family.</text>
</comment>
<dbReference type="OrthoDB" id="9775889at2"/>
<dbReference type="Pfam" id="PF00704">
    <property type="entry name" value="Glyco_hydro_18"/>
    <property type="match status" value="1"/>
</dbReference>
<accession>A0A2N3KIY4</accession>
<evidence type="ECO:0000259" key="6">
    <source>
        <dbReference type="PROSITE" id="PS51910"/>
    </source>
</evidence>
<evidence type="ECO:0000313" key="8">
    <source>
        <dbReference type="Proteomes" id="UP000233597"/>
    </source>
</evidence>
<sequence length="339" mass="36048">MHPGHVRANGDIITSQAVGRCVDGQRHMLCTQWKVRTMRTPENVIYTDNGYGPVSKLAGTACTIGIQSFISNASFDNGTCKLELDWPLQSALNHKDIVPAKEGGKRKILVALGGGTFDTPSWQACSDNLDAFADALVSFVKTNDFDGIDIDWEDTGALTKPGGYDAVAFLSGLTRKLRAGLPAPQYIITHAPQPPYFDASFHGGTYMQVMKQVGTLIDYLNIQYYNNGDFVGTTGSEQAEKVAGTTDSPAFATSIVGLVAQGLPVEKLLVGKPTTPHNAGTGFLPVDEFCSDVVAPLVAKYGANFGGVMGWQLAQSPSSADLEYDWISTVADALSGNAG</sequence>
<name>A0A2N3KIY4_9PROT</name>
<comment type="caution">
    <text evidence="7">The sequence shown here is derived from an EMBL/GenBank/DDBJ whole genome shotgun (WGS) entry which is preliminary data.</text>
</comment>
<dbReference type="AlphaFoldDB" id="A0A2N3KIY4"/>
<evidence type="ECO:0000256" key="3">
    <source>
        <dbReference type="ARBA" id="ARBA00023295"/>
    </source>
</evidence>
<evidence type="ECO:0000256" key="1">
    <source>
        <dbReference type="ARBA" id="ARBA00012729"/>
    </source>
</evidence>
<reference evidence="7 8" key="1">
    <citation type="submission" date="2017-09" db="EMBL/GenBank/DDBJ databases">
        <title>Biodiversity and function of Thalassospira species in the particle-attached aromatic-hydrocarbon-degrading consortia from the surface seawater of the South China Sea.</title>
        <authorList>
            <person name="Dong C."/>
            <person name="Liu R."/>
            <person name="Shao Z."/>
        </authorList>
    </citation>
    <scope>NUCLEOTIDE SEQUENCE [LARGE SCALE GENOMIC DNA]</scope>
    <source>
        <strain evidence="7 8">CSC1P2</strain>
    </source>
</reference>
<feature type="domain" description="GH18" evidence="6">
    <location>
        <begin position="41"/>
        <end position="337"/>
    </location>
</feature>
<dbReference type="InterPro" id="IPR050542">
    <property type="entry name" value="Glycosyl_Hydrlase18_Chitinase"/>
</dbReference>
<protein>
    <recommendedName>
        <fullName evidence="1">chitinase</fullName>
        <ecNumber evidence="1">3.2.1.14</ecNumber>
    </recommendedName>
</protein>
<dbReference type="InterPro" id="IPR001579">
    <property type="entry name" value="Glyco_hydro_18_chit_AS"/>
</dbReference>
<dbReference type="InterPro" id="IPR001223">
    <property type="entry name" value="Glyco_hydro18_cat"/>
</dbReference>
<keyword evidence="3 4" id="KW-0326">Glycosidase</keyword>
<dbReference type="SMART" id="SM00636">
    <property type="entry name" value="Glyco_18"/>
    <property type="match status" value="1"/>
</dbReference>
<dbReference type="PROSITE" id="PS51910">
    <property type="entry name" value="GH18_2"/>
    <property type="match status" value="1"/>
</dbReference>
<gene>
    <name evidence="7" type="ORF">COO20_20480</name>
</gene>
<organism evidence="7 8">
    <name type="scientific">Thalassospira marina</name>
    <dbReference type="NCBI Taxonomy" id="2048283"/>
    <lineage>
        <taxon>Bacteria</taxon>
        <taxon>Pseudomonadati</taxon>
        <taxon>Pseudomonadota</taxon>
        <taxon>Alphaproteobacteria</taxon>
        <taxon>Rhodospirillales</taxon>
        <taxon>Thalassospiraceae</taxon>
        <taxon>Thalassospira</taxon>
    </lineage>
</organism>
<dbReference type="GO" id="GO:0008061">
    <property type="term" value="F:chitin binding"/>
    <property type="evidence" value="ECO:0007669"/>
    <property type="project" value="InterPro"/>
</dbReference>
<dbReference type="PANTHER" id="PTHR45708">
    <property type="entry name" value="ENDOCHITINASE"/>
    <property type="match status" value="1"/>
</dbReference>
<dbReference type="InterPro" id="IPR011583">
    <property type="entry name" value="Chitinase_II/V-like_cat"/>
</dbReference>
<dbReference type="Gene3D" id="3.20.20.80">
    <property type="entry name" value="Glycosidases"/>
    <property type="match status" value="1"/>
</dbReference>
<evidence type="ECO:0000256" key="5">
    <source>
        <dbReference type="RuleBase" id="RU004453"/>
    </source>
</evidence>
<dbReference type="SUPFAM" id="SSF51445">
    <property type="entry name" value="(Trans)glycosidases"/>
    <property type="match status" value="1"/>
</dbReference>
<dbReference type="PROSITE" id="PS01095">
    <property type="entry name" value="GH18_1"/>
    <property type="match status" value="1"/>
</dbReference>
<dbReference type="PANTHER" id="PTHR45708:SF49">
    <property type="entry name" value="ENDOCHITINASE"/>
    <property type="match status" value="1"/>
</dbReference>
<dbReference type="EC" id="3.2.1.14" evidence="1"/>
<dbReference type="Proteomes" id="UP000233597">
    <property type="component" value="Unassembled WGS sequence"/>
</dbReference>
<keyword evidence="2 4" id="KW-0378">Hydrolase</keyword>
<proteinExistence type="inferred from homology"/>
<dbReference type="GO" id="GO:0005975">
    <property type="term" value="P:carbohydrate metabolic process"/>
    <property type="evidence" value="ECO:0007669"/>
    <property type="project" value="InterPro"/>
</dbReference>
<dbReference type="CDD" id="cd00598">
    <property type="entry name" value="GH18_chitinase-like"/>
    <property type="match status" value="1"/>
</dbReference>
<evidence type="ECO:0000313" key="7">
    <source>
        <dbReference type="EMBL" id="PKR50522.1"/>
    </source>
</evidence>